<dbReference type="Pfam" id="PF14520">
    <property type="entry name" value="HHH_5"/>
    <property type="match status" value="1"/>
</dbReference>
<keyword evidence="7 13" id="KW-0742">SOS response</keyword>
<dbReference type="FunFam" id="3.40.1440.10:FF:000001">
    <property type="entry name" value="UvrABC system protein C"/>
    <property type="match status" value="1"/>
</dbReference>
<feature type="domain" description="UvrC family homology region profile" evidence="16">
    <location>
        <begin position="249"/>
        <end position="476"/>
    </location>
</feature>
<organism evidence="17 18">
    <name type="scientific">Ketobacter alkanivorans</name>
    <dbReference type="NCBI Taxonomy" id="1917421"/>
    <lineage>
        <taxon>Bacteria</taxon>
        <taxon>Pseudomonadati</taxon>
        <taxon>Pseudomonadota</taxon>
        <taxon>Gammaproteobacteria</taxon>
        <taxon>Pseudomonadales</taxon>
        <taxon>Ketobacteraceae</taxon>
        <taxon>Ketobacter</taxon>
    </lineage>
</organism>
<evidence type="ECO:0000256" key="13">
    <source>
        <dbReference type="HAMAP-Rule" id="MF_00203"/>
    </source>
</evidence>
<dbReference type="Pfam" id="PF02151">
    <property type="entry name" value="UVR"/>
    <property type="match status" value="1"/>
</dbReference>
<dbReference type="SUPFAM" id="SSF82771">
    <property type="entry name" value="GIY-YIG endonuclease"/>
    <property type="match status" value="1"/>
</dbReference>
<dbReference type="Gene3D" id="4.10.860.10">
    <property type="entry name" value="UVR domain"/>
    <property type="match status" value="1"/>
</dbReference>
<dbReference type="NCBIfam" id="TIGR00194">
    <property type="entry name" value="uvrC"/>
    <property type="match status" value="1"/>
</dbReference>
<comment type="subunit">
    <text evidence="10 13">Interacts with UvrB in an incision complex.</text>
</comment>
<evidence type="ECO:0000256" key="6">
    <source>
        <dbReference type="ARBA" id="ARBA00023204"/>
    </source>
</evidence>
<evidence type="ECO:0000256" key="1">
    <source>
        <dbReference type="ARBA" id="ARBA00004496"/>
    </source>
</evidence>
<dbReference type="OrthoDB" id="9804933at2"/>
<dbReference type="InterPro" id="IPR001162">
    <property type="entry name" value="UvrC_RNase_H_dom"/>
</dbReference>
<dbReference type="PANTHER" id="PTHR30562">
    <property type="entry name" value="UVRC/OXIDOREDUCTASE"/>
    <property type="match status" value="1"/>
</dbReference>
<dbReference type="InterPro" id="IPR010994">
    <property type="entry name" value="RuvA_2-like"/>
</dbReference>
<dbReference type="Proteomes" id="UP000235116">
    <property type="component" value="Chromosome"/>
</dbReference>
<dbReference type="InterPro" id="IPR004791">
    <property type="entry name" value="UvrC"/>
</dbReference>
<evidence type="ECO:0000256" key="12">
    <source>
        <dbReference type="ARBA" id="ARBA00077138"/>
    </source>
</evidence>
<feature type="domain" description="GIY-YIG" evidence="15">
    <location>
        <begin position="12"/>
        <end position="90"/>
    </location>
</feature>
<dbReference type="NCBIfam" id="NF001824">
    <property type="entry name" value="PRK00558.1-5"/>
    <property type="match status" value="1"/>
</dbReference>
<keyword evidence="3 13" id="KW-0227">DNA damage</keyword>
<evidence type="ECO:0000256" key="8">
    <source>
        <dbReference type="ARBA" id="ARBA00059452"/>
    </source>
</evidence>
<evidence type="ECO:0000256" key="3">
    <source>
        <dbReference type="ARBA" id="ARBA00022763"/>
    </source>
</evidence>
<dbReference type="GO" id="GO:0009432">
    <property type="term" value="P:SOS response"/>
    <property type="evidence" value="ECO:0007669"/>
    <property type="project" value="UniProtKB-UniRule"/>
</dbReference>
<dbReference type="GO" id="GO:0009381">
    <property type="term" value="F:excinuclease ABC activity"/>
    <property type="evidence" value="ECO:0007669"/>
    <property type="project" value="UniProtKB-UniRule"/>
</dbReference>
<sequence length="604" mass="68495">MNIDAFLKSLTTHPGVYRMIAHDGEVLYVGKAKNLKNRVSSYFRSNQHSPKTAALVEKIDHIEVTVTNSETEALLLEQTLIKSIKPPFNILLRDDKSYPYIYLSGQEFPRLAYYRGAKKLPGRYFGPYPSAAAVRETLNLLQKVFNVRQCEDSFYRNRSRPCLQYQIERCKAPCVGLISQQEYAEDVRLTIMFLEGKSNEVRLELTEAMHQASEKLEFEKAAVLRDQLEALTYVQSQQFVETDSGNADVFAVALQSGMACVQVVFVRGGRVMGNKTYYPALKSDLSVTEILDEFIPQYYLGGQGRRDFPQMIITAEPFESQDALLEAIRQQHNVNMSVSSNVRTARRGWLRLAQTNADQYLASHLANRENLFKRFESLRDALSLDETPQRLECFDISHTQGERTVASCVVFEHNGPVRNQYRRFNIEDITAGDDYAAMEQALTRRYTRLKRGEAKLPDILIVDGGKGQLKQARRVLSDLQIQGVLLLGIAKGETRKPGLETLFLEDTGPGFELERDSPALHLIQHIRDEAHRFAIVGHRQQRDKKRTQSVLEDIAGIGPKRRKELLTHFGGLQGLARASQQEIENVPGISKKIAEDVYAALHNV</sequence>
<dbReference type="FunFam" id="1.10.150.20:FF:000005">
    <property type="entry name" value="UvrABC system protein C"/>
    <property type="match status" value="1"/>
</dbReference>
<dbReference type="InterPro" id="IPR003583">
    <property type="entry name" value="Hlx-hairpin-Hlx_DNA-bd_motif"/>
</dbReference>
<dbReference type="InterPro" id="IPR035901">
    <property type="entry name" value="GIY-YIG_endonuc_sf"/>
</dbReference>
<comment type="function">
    <text evidence="8 13">The UvrABC repair system catalyzes the recognition and processing of DNA lesions. UvrC both incises the 5' and 3' sides of the lesion. The N-terminal half is responsible for the 3' incision and the C-terminal half is responsible for the 5' incision.</text>
</comment>
<dbReference type="HAMAP" id="MF_00203">
    <property type="entry name" value="UvrC"/>
    <property type="match status" value="1"/>
</dbReference>
<keyword evidence="6 13" id="KW-0234">DNA repair</keyword>
<evidence type="ECO:0000259" key="15">
    <source>
        <dbReference type="PROSITE" id="PS50164"/>
    </source>
</evidence>
<keyword evidence="2 13" id="KW-0963">Cytoplasm</keyword>
<evidence type="ECO:0000256" key="10">
    <source>
        <dbReference type="ARBA" id="ARBA00062841"/>
    </source>
</evidence>
<dbReference type="PROSITE" id="PS50151">
    <property type="entry name" value="UVR"/>
    <property type="match status" value="1"/>
</dbReference>
<evidence type="ECO:0000256" key="5">
    <source>
        <dbReference type="ARBA" id="ARBA00022881"/>
    </source>
</evidence>
<keyword evidence="4 13" id="KW-0228">DNA excision</keyword>
<dbReference type="GO" id="GO:0006289">
    <property type="term" value="P:nucleotide-excision repair"/>
    <property type="evidence" value="ECO:0007669"/>
    <property type="project" value="UniProtKB-UniRule"/>
</dbReference>
<dbReference type="SMART" id="SM00465">
    <property type="entry name" value="GIYc"/>
    <property type="match status" value="1"/>
</dbReference>
<dbReference type="InterPro" id="IPR038476">
    <property type="entry name" value="UvrC_RNase_H_dom_sf"/>
</dbReference>
<dbReference type="InterPro" id="IPR000305">
    <property type="entry name" value="GIY-YIG_endonuc"/>
</dbReference>
<dbReference type="GO" id="GO:0003677">
    <property type="term" value="F:DNA binding"/>
    <property type="evidence" value="ECO:0007669"/>
    <property type="project" value="UniProtKB-UniRule"/>
</dbReference>
<evidence type="ECO:0000256" key="9">
    <source>
        <dbReference type="ARBA" id="ARBA00061531"/>
    </source>
</evidence>
<dbReference type="InterPro" id="IPR036876">
    <property type="entry name" value="UVR_dom_sf"/>
</dbReference>
<name>A0A2K9LJH6_9GAMM</name>
<dbReference type="InterPro" id="IPR047296">
    <property type="entry name" value="GIY-YIG_UvrC_Cho"/>
</dbReference>
<dbReference type="Pfam" id="PF01541">
    <property type="entry name" value="GIY-YIG"/>
    <property type="match status" value="1"/>
</dbReference>
<dbReference type="SUPFAM" id="SSF47781">
    <property type="entry name" value="RuvA domain 2-like"/>
    <property type="match status" value="1"/>
</dbReference>
<dbReference type="Gene3D" id="3.30.420.340">
    <property type="entry name" value="UvrC, RNAse H endonuclease domain"/>
    <property type="match status" value="1"/>
</dbReference>
<evidence type="ECO:0000256" key="4">
    <source>
        <dbReference type="ARBA" id="ARBA00022769"/>
    </source>
</evidence>
<dbReference type="EMBL" id="CP022684">
    <property type="protein sequence ID" value="AUM10934.1"/>
    <property type="molecule type" value="Genomic_DNA"/>
</dbReference>
<evidence type="ECO:0000256" key="2">
    <source>
        <dbReference type="ARBA" id="ARBA00022490"/>
    </source>
</evidence>
<dbReference type="GO" id="GO:0009380">
    <property type="term" value="C:excinuclease repair complex"/>
    <property type="evidence" value="ECO:0007669"/>
    <property type="project" value="InterPro"/>
</dbReference>
<evidence type="ECO:0000256" key="11">
    <source>
        <dbReference type="ARBA" id="ARBA00067419"/>
    </source>
</evidence>
<dbReference type="AlphaFoldDB" id="A0A2K9LJH6"/>
<comment type="similarity">
    <text evidence="9 13">Belongs to the UvrC family.</text>
</comment>
<dbReference type="Gene3D" id="3.40.1440.10">
    <property type="entry name" value="GIY-YIG endonuclease"/>
    <property type="match status" value="1"/>
</dbReference>
<dbReference type="PROSITE" id="PS50165">
    <property type="entry name" value="UVRC"/>
    <property type="match status" value="1"/>
</dbReference>
<proteinExistence type="inferred from homology"/>
<dbReference type="InterPro" id="IPR050066">
    <property type="entry name" value="UvrABC_protein_C"/>
</dbReference>
<dbReference type="FunFam" id="3.30.420.340:FF:000001">
    <property type="entry name" value="UvrABC system protein C"/>
    <property type="match status" value="1"/>
</dbReference>
<dbReference type="CDD" id="cd10434">
    <property type="entry name" value="GIY-YIG_UvrC_Cho"/>
    <property type="match status" value="1"/>
</dbReference>
<feature type="domain" description="UVR" evidence="14">
    <location>
        <begin position="199"/>
        <end position="234"/>
    </location>
</feature>
<accession>A0A2K9LJH6</accession>
<protein>
    <recommendedName>
        <fullName evidence="11 13">UvrABC system protein C</fullName>
        <shortName evidence="13">Protein UvrC</shortName>
    </recommendedName>
    <alternativeName>
        <fullName evidence="12 13">Excinuclease ABC subunit C</fullName>
    </alternativeName>
</protein>
<gene>
    <name evidence="13" type="primary">uvrC</name>
    <name evidence="17" type="ORF">Kalk_00075</name>
</gene>
<evidence type="ECO:0000313" key="17">
    <source>
        <dbReference type="EMBL" id="AUM10934.1"/>
    </source>
</evidence>
<dbReference type="Gene3D" id="1.10.150.20">
    <property type="entry name" value="5' to 3' exonuclease, C-terminal subdomain"/>
    <property type="match status" value="1"/>
</dbReference>
<dbReference type="PANTHER" id="PTHR30562:SF1">
    <property type="entry name" value="UVRABC SYSTEM PROTEIN C"/>
    <property type="match status" value="1"/>
</dbReference>
<comment type="subcellular location">
    <subcellularLocation>
        <location evidence="1 13">Cytoplasm</location>
    </subcellularLocation>
</comment>
<keyword evidence="18" id="KW-1185">Reference proteome</keyword>
<dbReference type="PROSITE" id="PS50164">
    <property type="entry name" value="GIY_YIG"/>
    <property type="match status" value="1"/>
</dbReference>
<dbReference type="InterPro" id="IPR001943">
    <property type="entry name" value="UVR_dom"/>
</dbReference>
<dbReference type="SUPFAM" id="SSF46600">
    <property type="entry name" value="C-terminal UvrC-binding domain of UvrB"/>
    <property type="match status" value="1"/>
</dbReference>
<dbReference type="GO" id="GO:0005737">
    <property type="term" value="C:cytoplasm"/>
    <property type="evidence" value="ECO:0007669"/>
    <property type="project" value="UniProtKB-SubCell"/>
</dbReference>
<evidence type="ECO:0000259" key="14">
    <source>
        <dbReference type="PROSITE" id="PS50151"/>
    </source>
</evidence>
<reference evidence="18" key="1">
    <citation type="submission" date="2017-08" db="EMBL/GenBank/DDBJ databases">
        <title>Direct submision.</title>
        <authorList>
            <person name="Kim S.-J."/>
            <person name="Rhee S.-K."/>
        </authorList>
    </citation>
    <scope>NUCLEOTIDE SEQUENCE [LARGE SCALE GENOMIC DNA]</scope>
    <source>
        <strain evidence="18">GI5</strain>
    </source>
</reference>
<evidence type="ECO:0000313" key="18">
    <source>
        <dbReference type="Proteomes" id="UP000235116"/>
    </source>
</evidence>
<keyword evidence="5 13" id="KW-0267">Excision nuclease</keyword>
<dbReference type="Pfam" id="PF08459">
    <property type="entry name" value="UvrC_RNaseH_dom"/>
    <property type="match status" value="1"/>
</dbReference>
<evidence type="ECO:0000256" key="7">
    <source>
        <dbReference type="ARBA" id="ARBA00023236"/>
    </source>
</evidence>
<dbReference type="SMART" id="SM00278">
    <property type="entry name" value="HhH1"/>
    <property type="match status" value="2"/>
</dbReference>
<evidence type="ECO:0000259" key="16">
    <source>
        <dbReference type="PROSITE" id="PS50165"/>
    </source>
</evidence>
<dbReference type="Pfam" id="PF22920">
    <property type="entry name" value="UvrC_RNaseH"/>
    <property type="match status" value="1"/>
</dbReference>
<dbReference type="KEGG" id="kak:Kalk_00075"/>
<dbReference type="RefSeq" id="WP_101892280.1">
    <property type="nucleotide sequence ID" value="NZ_CP022684.1"/>
</dbReference>